<gene>
    <name evidence="4" type="ordered locus">Acid_5332</name>
</gene>
<protein>
    <recommendedName>
        <fullName evidence="3">Peptidase S9 prolyl oligopeptidase catalytic domain-containing protein</fullName>
    </recommendedName>
</protein>
<keyword evidence="1 2" id="KW-0732">Signal</keyword>
<proteinExistence type="predicted"/>
<dbReference type="PANTHER" id="PTHR43037:SF1">
    <property type="entry name" value="BLL1128 PROTEIN"/>
    <property type="match status" value="1"/>
</dbReference>
<dbReference type="InParanoid" id="Q01VN4"/>
<dbReference type="InterPro" id="IPR050955">
    <property type="entry name" value="Plant_Biomass_Hydrol_Est"/>
</dbReference>
<dbReference type="eggNOG" id="COG1506">
    <property type="taxonomic scope" value="Bacteria"/>
</dbReference>
<organism evidence="4">
    <name type="scientific">Solibacter usitatus (strain Ellin6076)</name>
    <dbReference type="NCBI Taxonomy" id="234267"/>
    <lineage>
        <taxon>Bacteria</taxon>
        <taxon>Pseudomonadati</taxon>
        <taxon>Acidobacteriota</taxon>
        <taxon>Terriglobia</taxon>
        <taxon>Bryobacterales</taxon>
        <taxon>Solibacteraceae</taxon>
        <taxon>Candidatus Solibacter</taxon>
    </lineage>
</organism>
<dbReference type="AlphaFoldDB" id="Q01VN4"/>
<name>Q01VN4_SOLUE</name>
<dbReference type="HOGENOM" id="CLU_398401_0_0_0"/>
<evidence type="ECO:0000259" key="3">
    <source>
        <dbReference type="Pfam" id="PF00326"/>
    </source>
</evidence>
<feature type="domain" description="Peptidase S9 prolyl oligopeptidase catalytic" evidence="3">
    <location>
        <begin position="198"/>
        <end position="302"/>
    </location>
</feature>
<dbReference type="EMBL" id="CP000473">
    <property type="protein sequence ID" value="ABJ86281.1"/>
    <property type="molecule type" value="Genomic_DNA"/>
</dbReference>
<dbReference type="STRING" id="234267.Acid_5332"/>
<evidence type="ECO:0000256" key="2">
    <source>
        <dbReference type="SAM" id="SignalP"/>
    </source>
</evidence>
<dbReference type="GO" id="GO:0008236">
    <property type="term" value="F:serine-type peptidase activity"/>
    <property type="evidence" value="ECO:0007669"/>
    <property type="project" value="InterPro"/>
</dbReference>
<feature type="signal peptide" evidence="2">
    <location>
        <begin position="1"/>
        <end position="15"/>
    </location>
</feature>
<dbReference type="Pfam" id="PF00326">
    <property type="entry name" value="Peptidase_S9"/>
    <property type="match status" value="1"/>
</dbReference>
<evidence type="ECO:0000313" key="4">
    <source>
        <dbReference type="EMBL" id="ABJ86281.1"/>
    </source>
</evidence>
<accession>Q01VN4</accession>
<sequence length="647" mass="71219" precursor="true">MRAAALLLIAASAFAQPAIKRIPGDGIAVPEADRAALAAGLAHLQASIAKLKPGPLLPDVQVFAEAVRFSLEYDEFFKPAEIGAAKKLLEAGEERAAQLAARKSPWTTATGLVVRGYVSKIDRSVQPYGLVVPPSYSADAPHRWRLDTWFHGRNETLTQVNFLGDRMKNQGEFTPRDTIVLHLYGRYCNASKFAGEVDFFEALEAVKRNYAIDENRILDRGFSMGGASVWHFAVHYPSLWAAASPGAGFAESAQYLKIKLTGDTAPPEWEQKLWHYYDAVDYAANLLNLPVIEYHGEIDPQKQAGDMMERAMAAEGLKLARLEGPQTAHKFHPETKVELARQIDAIAERGREARPRKVVFTTFTLHYNQSAWVTIDAMTRHWERARVEAEQSNATEYKATTSNVSGFTLDLQPSARAPFVMVDGQRLETHAPGAVHFRKKGAKWEIAGSSELPGLHKVHGLQGPIDDAFLDSFVFVSPTGSPIAAAAGKWVASEEKRAIAEWRRQFRGDAQVRDDKDVTEADIANSNLVLWGDPSSNRVLARIAGGLPVKWTADGVVLGGRRYAAATHAAILIFPNPLNPKKYVVLNSGFTFREADYLSNARQTPKLPDYAIVDLTVAPDGRFPGKIVEAGFFNEEWALASAPPKDR</sequence>
<reference evidence="4" key="1">
    <citation type="submission" date="2006-10" db="EMBL/GenBank/DDBJ databases">
        <title>Complete sequence of Solibacter usitatus Ellin6076.</title>
        <authorList>
            <consortium name="US DOE Joint Genome Institute"/>
            <person name="Copeland A."/>
            <person name="Lucas S."/>
            <person name="Lapidus A."/>
            <person name="Barry K."/>
            <person name="Detter J.C."/>
            <person name="Glavina del Rio T."/>
            <person name="Hammon N."/>
            <person name="Israni S."/>
            <person name="Dalin E."/>
            <person name="Tice H."/>
            <person name="Pitluck S."/>
            <person name="Thompson L.S."/>
            <person name="Brettin T."/>
            <person name="Bruce D."/>
            <person name="Han C."/>
            <person name="Tapia R."/>
            <person name="Gilna P."/>
            <person name="Schmutz J."/>
            <person name="Larimer F."/>
            <person name="Land M."/>
            <person name="Hauser L."/>
            <person name="Kyrpides N."/>
            <person name="Mikhailova N."/>
            <person name="Janssen P.H."/>
            <person name="Kuske C.R."/>
            <person name="Richardson P."/>
        </authorList>
    </citation>
    <scope>NUCLEOTIDE SEQUENCE</scope>
    <source>
        <strain evidence="4">Ellin6076</strain>
    </source>
</reference>
<dbReference type="OrthoDB" id="9764953at2"/>
<dbReference type="SUPFAM" id="SSF53474">
    <property type="entry name" value="alpha/beta-Hydrolases"/>
    <property type="match status" value="1"/>
</dbReference>
<dbReference type="KEGG" id="sus:Acid_5332"/>
<evidence type="ECO:0000256" key="1">
    <source>
        <dbReference type="ARBA" id="ARBA00022729"/>
    </source>
</evidence>
<dbReference type="GO" id="GO:0006508">
    <property type="term" value="P:proteolysis"/>
    <property type="evidence" value="ECO:0007669"/>
    <property type="project" value="InterPro"/>
</dbReference>
<dbReference type="InterPro" id="IPR029058">
    <property type="entry name" value="AB_hydrolase_fold"/>
</dbReference>
<dbReference type="PANTHER" id="PTHR43037">
    <property type="entry name" value="UNNAMED PRODUCT-RELATED"/>
    <property type="match status" value="1"/>
</dbReference>
<dbReference type="InterPro" id="IPR001375">
    <property type="entry name" value="Peptidase_S9_cat"/>
</dbReference>
<feature type="chain" id="PRO_5012881280" description="Peptidase S9 prolyl oligopeptidase catalytic domain-containing protein" evidence="2">
    <location>
        <begin position="16"/>
        <end position="647"/>
    </location>
</feature>
<dbReference type="Gene3D" id="3.40.50.1820">
    <property type="entry name" value="alpha/beta hydrolase"/>
    <property type="match status" value="1"/>
</dbReference>